<dbReference type="Gene3D" id="1.20.120.530">
    <property type="entry name" value="GntR ligand-binding domain-like"/>
    <property type="match status" value="1"/>
</dbReference>
<evidence type="ECO:0000259" key="4">
    <source>
        <dbReference type="PROSITE" id="PS50949"/>
    </source>
</evidence>
<dbReference type="PANTHER" id="PTHR43537">
    <property type="entry name" value="TRANSCRIPTIONAL REGULATOR, GNTR FAMILY"/>
    <property type="match status" value="1"/>
</dbReference>
<dbReference type="GO" id="GO:0003677">
    <property type="term" value="F:DNA binding"/>
    <property type="evidence" value="ECO:0007669"/>
    <property type="project" value="UniProtKB-KW"/>
</dbReference>
<dbReference type="SMART" id="SM00895">
    <property type="entry name" value="FCD"/>
    <property type="match status" value="1"/>
</dbReference>
<keyword evidence="3" id="KW-0804">Transcription</keyword>
<dbReference type="PANTHER" id="PTHR43537:SF5">
    <property type="entry name" value="UXU OPERON TRANSCRIPTIONAL REGULATOR"/>
    <property type="match status" value="1"/>
</dbReference>
<name>A0A926NM83_9BACI</name>
<sequence>MQQVRKQLVHEIVAEEVKQYIRMKQLKKGDKLPSIGELALKFSVSRTSIREAMRHLEAIHFVEIVNGKGILVKDADSHQIQTRIQIENEKTFLLQLCDVRRGLEGRAVELAARNATEDQLNRMEANLKIYEQLRILNEDTAKADLLFHQTLYEASHNQVLCKMIDSVYDSFHEFWQKPFGIKRIFEDTYHLHEELFLYVKEGNDSKARQTVEKLIDVVESSIKKLF</sequence>
<dbReference type="Pfam" id="PF07729">
    <property type="entry name" value="FCD"/>
    <property type="match status" value="1"/>
</dbReference>
<keyword evidence="2" id="KW-0238">DNA-binding</keyword>
<evidence type="ECO:0000313" key="6">
    <source>
        <dbReference type="Proteomes" id="UP000626844"/>
    </source>
</evidence>
<dbReference type="Proteomes" id="UP000626844">
    <property type="component" value="Unassembled WGS sequence"/>
</dbReference>
<dbReference type="GO" id="GO:0003700">
    <property type="term" value="F:DNA-binding transcription factor activity"/>
    <property type="evidence" value="ECO:0007669"/>
    <property type="project" value="InterPro"/>
</dbReference>
<dbReference type="SUPFAM" id="SSF46785">
    <property type="entry name" value="Winged helix' DNA-binding domain"/>
    <property type="match status" value="1"/>
</dbReference>
<dbReference type="CDD" id="cd07377">
    <property type="entry name" value="WHTH_GntR"/>
    <property type="match status" value="1"/>
</dbReference>
<dbReference type="EMBL" id="JACXAI010000032">
    <property type="protein sequence ID" value="MBD1382523.1"/>
    <property type="molecule type" value="Genomic_DNA"/>
</dbReference>
<evidence type="ECO:0000313" key="5">
    <source>
        <dbReference type="EMBL" id="MBD1382523.1"/>
    </source>
</evidence>
<dbReference type="PROSITE" id="PS50949">
    <property type="entry name" value="HTH_GNTR"/>
    <property type="match status" value="1"/>
</dbReference>
<evidence type="ECO:0000256" key="1">
    <source>
        <dbReference type="ARBA" id="ARBA00023015"/>
    </source>
</evidence>
<organism evidence="5 6">
    <name type="scientific">Metabacillus arenae</name>
    <dbReference type="NCBI Taxonomy" id="2771434"/>
    <lineage>
        <taxon>Bacteria</taxon>
        <taxon>Bacillati</taxon>
        <taxon>Bacillota</taxon>
        <taxon>Bacilli</taxon>
        <taxon>Bacillales</taxon>
        <taxon>Bacillaceae</taxon>
        <taxon>Metabacillus</taxon>
    </lineage>
</organism>
<dbReference type="InterPro" id="IPR036388">
    <property type="entry name" value="WH-like_DNA-bd_sf"/>
</dbReference>
<dbReference type="InterPro" id="IPR011711">
    <property type="entry name" value="GntR_C"/>
</dbReference>
<dbReference type="InterPro" id="IPR036390">
    <property type="entry name" value="WH_DNA-bd_sf"/>
</dbReference>
<gene>
    <name evidence="5" type="ORF">IC621_20170</name>
</gene>
<dbReference type="SMART" id="SM00345">
    <property type="entry name" value="HTH_GNTR"/>
    <property type="match status" value="1"/>
</dbReference>
<keyword evidence="1" id="KW-0805">Transcription regulation</keyword>
<evidence type="ECO:0000256" key="3">
    <source>
        <dbReference type="ARBA" id="ARBA00023163"/>
    </source>
</evidence>
<dbReference type="SUPFAM" id="SSF48008">
    <property type="entry name" value="GntR ligand-binding domain-like"/>
    <property type="match status" value="1"/>
</dbReference>
<reference evidence="5" key="1">
    <citation type="submission" date="2020-09" db="EMBL/GenBank/DDBJ databases">
        <title>A novel bacterium of genus Bacillus, isolated from South China Sea.</title>
        <authorList>
            <person name="Huang H."/>
            <person name="Mo K."/>
            <person name="Hu Y."/>
        </authorList>
    </citation>
    <scope>NUCLEOTIDE SEQUENCE</scope>
    <source>
        <strain evidence="5">IB182487</strain>
    </source>
</reference>
<dbReference type="AlphaFoldDB" id="A0A926NM83"/>
<dbReference type="Gene3D" id="1.10.10.10">
    <property type="entry name" value="Winged helix-like DNA-binding domain superfamily/Winged helix DNA-binding domain"/>
    <property type="match status" value="1"/>
</dbReference>
<dbReference type="PRINTS" id="PR00035">
    <property type="entry name" value="HTHGNTR"/>
</dbReference>
<proteinExistence type="predicted"/>
<dbReference type="InterPro" id="IPR008920">
    <property type="entry name" value="TF_FadR/GntR_C"/>
</dbReference>
<keyword evidence="6" id="KW-1185">Reference proteome</keyword>
<dbReference type="RefSeq" id="WP_191160801.1">
    <property type="nucleotide sequence ID" value="NZ_JACXAI010000032.1"/>
</dbReference>
<accession>A0A926NM83</accession>
<dbReference type="InterPro" id="IPR000524">
    <property type="entry name" value="Tscrpt_reg_HTH_GntR"/>
</dbReference>
<evidence type="ECO:0000256" key="2">
    <source>
        <dbReference type="ARBA" id="ARBA00023125"/>
    </source>
</evidence>
<protein>
    <submittedName>
        <fullName evidence="5">FadR family transcriptional regulator</fullName>
    </submittedName>
</protein>
<comment type="caution">
    <text evidence="5">The sequence shown here is derived from an EMBL/GenBank/DDBJ whole genome shotgun (WGS) entry which is preliminary data.</text>
</comment>
<feature type="domain" description="HTH gntR-type" evidence="4">
    <location>
        <begin position="7"/>
        <end position="75"/>
    </location>
</feature>
<dbReference type="Pfam" id="PF00392">
    <property type="entry name" value="GntR"/>
    <property type="match status" value="1"/>
</dbReference>